<proteinExistence type="predicted"/>
<dbReference type="Pfam" id="PF12640">
    <property type="entry name" value="UPF0489"/>
    <property type="match status" value="1"/>
</dbReference>
<feature type="domain" description="Elongation Factor G" evidence="5">
    <location>
        <begin position="277"/>
        <end position="347"/>
    </location>
</feature>
<dbReference type="SUPFAM" id="SSF54980">
    <property type="entry name" value="EF-G C-terminal domain-like"/>
    <property type="match status" value="2"/>
</dbReference>
<dbReference type="InterPro" id="IPR035647">
    <property type="entry name" value="EFG_III/V"/>
</dbReference>
<evidence type="ECO:0000259" key="4">
    <source>
        <dbReference type="Pfam" id="PF00679"/>
    </source>
</evidence>
<dbReference type="AlphaFoldDB" id="A0A7J6S790"/>
<evidence type="ECO:0000256" key="2">
    <source>
        <dbReference type="ARBA" id="ARBA00022917"/>
    </source>
</evidence>
<dbReference type="SUPFAM" id="SSF52540">
    <property type="entry name" value="P-loop containing nucleoside triphosphate hydrolases"/>
    <property type="match status" value="1"/>
</dbReference>
<dbReference type="Gene3D" id="3.30.230.10">
    <property type="match status" value="1"/>
</dbReference>
<evidence type="ECO:0000313" key="7">
    <source>
        <dbReference type="Proteomes" id="UP000553632"/>
    </source>
</evidence>
<evidence type="ECO:0000256" key="3">
    <source>
        <dbReference type="ARBA" id="ARBA00023134"/>
    </source>
</evidence>
<keyword evidence="1" id="KW-0547">Nucleotide-binding</keyword>
<dbReference type="EMBL" id="JABANO010020259">
    <property type="protein sequence ID" value="KAF4728798.1"/>
    <property type="molecule type" value="Genomic_DNA"/>
</dbReference>
<keyword evidence="2" id="KW-0648">Protein biosynthesis</keyword>
<name>A0A7J6S790_PEROL</name>
<keyword evidence="6" id="KW-0251">Elongation factor</keyword>
<dbReference type="InterPro" id="IPR014721">
    <property type="entry name" value="Ribsml_uS5_D2-typ_fold_subgr"/>
</dbReference>
<evidence type="ECO:0000259" key="5">
    <source>
        <dbReference type="Pfam" id="PF14492"/>
    </source>
</evidence>
<dbReference type="InterPro" id="IPR024131">
    <property type="entry name" value="UPF0489"/>
</dbReference>
<keyword evidence="7" id="KW-1185">Reference proteome</keyword>
<dbReference type="Pfam" id="PF14492">
    <property type="entry name" value="EFG_III"/>
    <property type="match status" value="1"/>
</dbReference>
<dbReference type="Gene3D" id="3.30.70.240">
    <property type="match status" value="1"/>
</dbReference>
<dbReference type="InterPro" id="IPR027417">
    <property type="entry name" value="P-loop_NTPase"/>
</dbReference>
<dbReference type="PANTHER" id="PTHR43261:SF1">
    <property type="entry name" value="RIBOSOME-RELEASING FACTOR 2, MITOCHONDRIAL"/>
    <property type="match status" value="1"/>
</dbReference>
<dbReference type="PANTHER" id="PTHR43261">
    <property type="entry name" value="TRANSLATION ELONGATION FACTOR G-RELATED"/>
    <property type="match status" value="1"/>
</dbReference>
<dbReference type="GO" id="GO:0005525">
    <property type="term" value="F:GTP binding"/>
    <property type="evidence" value="ECO:0007669"/>
    <property type="project" value="UniProtKB-KW"/>
</dbReference>
<dbReference type="Pfam" id="PF00679">
    <property type="entry name" value="EFG_C"/>
    <property type="match status" value="1"/>
</dbReference>
<dbReference type="GO" id="GO:0032543">
    <property type="term" value="P:mitochondrial translation"/>
    <property type="evidence" value="ECO:0007669"/>
    <property type="project" value="TreeGrafter"/>
</dbReference>
<dbReference type="Gene3D" id="2.40.30.10">
    <property type="entry name" value="Translation factors"/>
    <property type="match status" value="1"/>
</dbReference>
<protein>
    <submittedName>
        <fullName evidence="6">G elongation factor, mitochondrial 2, variant 2</fullName>
    </submittedName>
</protein>
<dbReference type="InterPro" id="IPR009000">
    <property type="entry name" value="Transl_B-barrel_sf"/>
</dbReference>
<dbReference type="Proteomes" id="UP000553632">
    <property type="component" value="Unassembled WGS sequence"/>
</dbReference>
<evidence type="ECO:0000256" key="1">
    <source>
        <dbReference type="ARBA" id="ARBA00022741"/>
    </source>
</evidence>
<feature type="domain" description="Elongation factor EFG" evidence="4">
    <location>
        <begin position="483"/>
        <end position="571"/>
    </location>
</feature>
<dbReference type="GO" id="GO:0003746">
    <property type="term" value="F:translation elongation factor activity"/>
    <property type="evidence" value="ECO:0007669"/>
    <property type="project" value="UniProtKB-KW"/>
</dbReference>
<dbReference type="SUPFAM" id="SSF50447">
    <property type="entry name" value="Translation proteins"/>
    <property type="match status" value="1"/>
</dbReference>
<dbReference type="CDD" id="cd01514">
    <property type="entry name" value="Elongation_Factor_C"/>
    <property type="match status" value="1"/>
</dbReference>
<accession>A0A7J6S790</accession>
<dbReference type="Gene3D" id="3.30.70.870">
    <property type="entry name" value="Elongation Factor G (Translational Gtpase), domain 3"/>
    <property type="match status" value="1"/>
</dbReference>
<organism evidence="6 7">
    <name type="scientific">Perkinsus olseni</name>
    <name type="common">Perkinsus atlanticus</name>
    <dbReference type="NCBI Taxonomy" id="32597"/>
    <lineage>
        <taxon>Eukaryota</taxon>
        <taxon>Sar</taxon>
        <taxon>Alveolata</taxon>
        <taxon>Perkinsozoa</taxon>
        <taxon>Perkinsea</taxon>
        <taxon>Perkinsida</taxon>
        <taxon>Perkinsidae</taxon>
        <taxon>Perkinsus</taxon>
    </lineage>
</organism>
<dbReference type="GO" id="GO:0005739">
    <property type="term" value="C:mitochondrion"/>
    <property type="evidence" value="ECO:0007669"/>
    <property type="project" value="TreeGrafter"/>
</dbReference>
<dbReference type="GO" id="GO:0003924">
    <property type="term" value="F:GTPase activity"/>
    <property type="evidence" value="ECO:0007669"/>
    <property type="project" value="TreeGrafter"/>
</dbReference>
<gene>
    <name evidence="6" type="primary">GFM2_4</name>
    <name evidence="6" type="ORF">FOZ63_025154</name>
</gene>
<dbReference type="InterPro" id="IPR000640">
    <property type="entry name" value="EFG_V-like"/>
</dbReference>
<sequence length="894" mass="98567">MTSLNTRLPPSKAKPLAIQYPLWRPRGALRSVVDLLTTKAYSFEGKHGTSVVEDTIGDHEMAEVMEARNELLETLAILDEDFGTAYLDRSEEDPAVVADAVRRQCLQRTISPVCFGSALGNQGIQHLLDAVALYLPNPIDAHTARPEYVPDPKDGGVLMEAFKVLPPMGKEEKDKGNIVYCRILSGSLKARAAVTNQTRKSGVKGKTVESVRELFYPKASEIEPCKELRGGEVGVVTGLNNVRSGDILTSGSSEQLRKLSTVMANRMKDAAAHAPSCVCFAPFTTPTLQQDQELAKALDRMMLEDPSIEFRKDKSEQILVWGMGDLHLELCRDRIRDEFNIPVEMGKLHVTYREHVNGEVRMSFHDESGGTGVHLDVSLGPARALPNVYGGEMAAEGAYANEVVFSKEIDGGSMKVHNAFREKIEQWLHESFQSGPRLYAEFAASRVTIHRLEANNPTGLRMHLTKLFSELARKALNDGYITVLEPVVSLTISGPPSVRGTLSGPVYAEIVRHRRGFVASSDLKDEYTFEMQAFLPQSHMSGYASQIRRMTSGQADIHVLPAGLAEAQEDTLPVYQTTLHSLLEEDHDGHVASTVALSLTCPPPLMSCKRHGTTTEAPPLPVVIIESHTEGLPAIHMAIRRGWIRDSRLEVFHVDAHPDLAASKAIEPGDIFGDQLDLYTKLENDAYGISTWLLPPILQGHIGKVVWCRPTWAHQLPDGHHAGLRLGFRDGRMRVWTTLPYWAAEDEAVDPSSGTGPEDPSTSFDLLVSTAVGLQPEAADTTTPCWILDIDLDYFSCSNPVPDDCPTLPAHQSTEEEMAKSIAEVERVLRSRCSGPPGLIIIARSEEDGFTPPAEVDDIQRRVIDMLRRFYGSCRIIPISCTEDFYDLSILGFS</sequence>
<keyword evidence="3" id="KW-0342">GTP-binding</keyword>
<dbReference type="GO" id="GO:0032790">
    <property type="term" value="P:ribosome disassembly"/>
    <property type="evidence" value="ECO:0007669"/>
    <property type="project" value="TreeGrafter"/>
</dbReference>
<reference evidence="6 7" key="1">
    <citation type="submission" date="2020-04" db="EMBL/GenBank/DDBJ databases">
        <title>Perkinsus olseni comparative genomics.</title>
        <authorList>
            <person name="Bogema D.R."/>
        </authorList>
    </citation>
    <scope>NUCLEOTIDE SEQUENCE [LARGE SCALE GENOMIC DNA]</scope>
    <source>
        <strain evidence="6 7">ATCC PRA-207</strain>
    </source>
</reference>
<comment type="caution">
    <text evidence="6">The sequence shown here is derived from an EMBL/GenBank/DDBJ whole genome shotgun (WGS) entry which is preliminary data.</text>
</comment>
<dbReference type="InterPro" id="IPR041095">
    <property type="entry name" value="EFG_II"/>
</dbReference>
<evidence type="ECO:0000313" key="6">
    <source>
        <dbReference type="EMBL" id="KAF4728798.1"/>
    </source>
</evidence>
<dbReference type="Gene3D" id="3.40.50.300">
    <property type="entry name" value="P-loop containing nucleotide triphosphate hydrolases"/>
    <property type="match status" value="1"/>
</dbReference>